<evidence type="ECO:0000259" key="12">
    <source>
        <dbReference type="Pfam" id="PF07715"/>
    </source>
</evidence>
<dbReference type="InterPro" id="IPR012910">
    <property type="entry name" value="Plug_dom"/>
</dbReference>
<accession>K6YC00</accession>
<keyword evidence="5 9" id="KW-0798">TonB box</keyword>
<dbReference type="PANTHER" id="PTHR30069">
    <property type="entry name" value="TONB-DEPENDENT OUTER MEMBRANE RECEPTOR"/>
    <property type="match status" value="1"/>
</dbReference>
<evidence type="ECO:0000256" key="8">
    <source>
        <dbReference type="PROSITE-ProRule" id="PRU01360"/>
    </source>
</evidence>
<comment type="caution">
    <text evidence="13">The sequence shown here is derived from an EMBL/GenBank/DDBJ whole genome shotgun (WGS) entry which is preliminary data.</text>
</comment>
<evidence type="ECO:0000313" key="13">
    <source>
        <dbReference type="EMBL" id="GAC30264.1"/>
    </source>
</evidence>
<feature type="domain" description="TonB-dependent receptor plug" evidence="12">
    <location>
        <begin position="43"/>
        <end position="155"/>
    </location>
</feature>
<name>K6YC00_9ALTE</name>
<dbReference type="STRING" id="1121922.GCA_000428905_01688"/>
<keyword evidence="3 8" id="KW-1134">Transmembrane beta strand</keyword>
<evidence type="ECO:0000256" key="2">
    <source>
        <dbReference type="ARBA" id="ARBA00022448"/>
    </source>
</evidence>
<evidence type="ECO:0000313" key="14">
    <source>
        <dbReference type="Proteomes" id="UP000006251"/>
    </source>
</evidence>
<keyword evidence="7 8" id="KW-0998">Cell outer membrane</keyword>
<dbReference type="InterPro" id="IPR037066">
    <property type="entry name" value="Plug_dom_sf"/>
</dbReference>
<dbReference type="AlphaFoldDB" id="K6YC00"/>
<protein>
    <submittedName>
        <fullName evidence="13">TonB-dependent receptor</fullName>
    </submittedName>
</protein>
<dbReference type="Pfam" id="PF00593">
    <property type="entry name" value="TonB_dep_Rec_b-barrel"/>
    <property type="match status" value="1"/>
</dbReference>
<keyword evidence="13" id="KW-0675">Receptor</keyword>
<dbReference type="Pfam" id="PF07715">
    <property type="entry name" value="Plug"/>
    <property type="match status" value="1"/>
</dbReference>
<feature type="domain" description="TonB-dependent receptor-like beta-barrel" evidence="11">
    <location>
        <begin position="261"/>
        <end position="726"/>
    </location>
</feature>
<evidence type="ECO:0000256" key="5">
    <source>
        <dbReference type="ARBA" id="ARBA00023077"/>
    </source>
</evidence>
<gene>
    <name evidence="13" type="ORF">GPAL_3416</name>
</gene>
<evidence type="ECO:0000256" key="1">
    <source>
        <dbReference type="ARBA" id="ARBA00004571"/>
    </source>
</evidence>
<evidence type="ECO:0000256" key="6">
    <source>
        <dbReference type="ARBA" id="ARBA00023136"/>
    </source>
</evidence>
<dbReference type="EMBL" id="BAEQ01000054">
    <property type="protein sequence ID" value="GAC30264.1"/>
    <property type="molecule type" value="Genomic_DNA"/>
</dbReference>
<evidence type="ECO:0000256" key="3">
    <source>
        <dbReference type="ARBA" id="ARBA00022452"/>
    </source>
</evidence>
<keyword evidence="6 8" id="KW-0472">Membrane</keyword>
<comment type="similarity">
    <text evidence="8 9">Belongs to the TonB-dependent receptor family.</text>
</comment>
<comment type="subcellular location">
    <subcellularLocation>
        <location evidence="1 8">Cell outer membrane</location>
        <topology evidence="1 8">Multi-pass membrane protein</topology>
    </subcellularLocation>
</comment>
<dbReference type="GO" id="GO:0015344">
    <property type="term" value="F:siderophore uptake transmembrane transporter activity"/>
    <property type="evidence" value="ECO:0007669"/>
    <property type="project" value="TreeGrafter"/>
</dbReference>
<evidence type="ECO:0000256" key="9">
    <source>
        <dbReference type="RuleBase" id="RU003357"/>
    </source>
</evidence>
<feature type="signal peptide" evidence="10">
    <location>
        <begin position="1"/>
        <end position="18"/>
    </location>
</feature>
<keyword evidence="10" id="KW-0732">Signal</keyword>
<dbReference type="InterPro" id="IPR039426">
    <property type="entry name" value="TonB-dep_rcpt-like"/>
</dbReference>
<reference evidence="14" key="1">
    <citation type="journal article" date="2014" name="Environ. Microbiol.">
        <title>Comparative genomics of the marine bacterial genus Glaciecola reveals the high degree of genomic diversity and genomic characteristic for cold adaptation.</title>
        <authorList>
            <person name="Qin Q.L."/>
            <person name="Xie B.B."/>
            <person name="Yu Y."/>
            <person name="Shu Y.L."/>
            <person name="Rong J.C."/>
            <person name="Zhang Y.J."/>
            <person name="Zhao D.L."/>
            <person name="Chen X.L."/>
            <person name="Zhang X.Y."/>
            <person name="Chen B."/>
            <person name="Zhou B.C."/>
            <person name="Zhang Y.Z."/>
        </authorList>
    </citation>
    <scope>NUCLEOTIDE SEQUENCE [LARGE SCALE GENOMIC DNA]</scope>
    <source>
        <strain evidence="14">ACAM 615</strain>
    </source>
</reference>
<dbReference type="InterPro" id="IPR036942">
    <property type="entry name" value="Beta-barrel_TonB_sf"/>
</dbReference>
<keyword evidence="14" id="KW-1185">Reference proteome</keyword>
<dbReference type="Gene3D" id="2.40.170.20">
    <property type="entry name" value="TonB-dependent receptor, beta-barrel domain"/>
    <property type="match status" value="1"/>
</dbReference>
<dbReference type="PROSITE" id="PS52016">
    <property type="entry name" value="TONB_DEPENDENT_REC_3"/>
    <property type="match status" value="1"/>
</dbReference>
<evidence type="ECO:0000256" key="10">
    <source>
        <dbReference type="SAM" id="SignalP"/>
    </source>
</evidence>
<dbReference type="GO" id="GO:0044718">
    <property type="term" value="P:siderophore transmembrane transport"/>
    <property type="evidence" value="ECO:0007669"/>
    <property type="project" value="TreeGrafter"/>
</dbReference>
<keyword evidence="4 8" id="KW-0812">Transmembrane</keyword>
<feature type="chain" id="PRO_5003897161" evidence="10">
    <location>
        <begin position="19"/>
        <end position="777"/>
    </location>
</feature>
<sequence>MIKPCLIGLLVITSFANANTDQNTLETIVITGSSPLSKLSDTQSIIGQTQILTSDQLHRLPSRSLAEIMRNQLVSVNINDVQNNPFQPDVQYRGFTASPLLGLPQGLSIYLNGTRVNEPFGDTVNWDLLPLEALDNVLLFSTSNPVFGQNTLGGAIVLNTKNGFSYEETAIDISVGQYGRKEWSLQSGMNQGNWGLYILANQYQEDGWRDFSPSEVNQFFSTLSHHTSDSQIDLTWLHVDNELLGNGAIPEALLEFEPRSAVYTHPDQTNNELNFITLNINTSLNDSLDLIVNAFYRDNETQSINGDDSDYGACELTQGLVTLCDLEDDNEPQAVNFVGYEGLAFSQISDIDADEVDGTYNTGRARTESRGMTTQLSQQFKLGARPSQTIYGVGAILAGINYQADSAFGILANDTADDSRVVIPLTGLLDDEARVRLDVDTTATFAYVSNVTELSSAMTLNIAARYNRDHILMRDLIDQGEGSLNGDHRFTSFNPAIGLTYAISDVSSFNLSYAQATRVPSPAELSCADEDDPCRLPNGFVADPPLNKVVTRTLEASFVGSLDTLSYNATVFHSQSEDDIIFQQAGTTSSRGYFINIDKTQRLGVELSVSRQFDQWSTSASYNYLDATFESGFTSFSPMNPLGPNRQVSAGDTIPGQPQHQVKLRGVYHHSDSLNMGAQFIYASKQYYRGDEANENKQIGAYSLVNIFSEYIVNDRVTFALRVDNLFDSDYDTFGTYGEADEVLEDIYPTIDSPYFIGVGHPRTVSINVQYKFNSSP</sequence>
<keyword evidence="2 8" id="KW-0813">Transport</keyword>
<evidence type="ECO:0000259" key="11">
    <source>
        <dbReference type="Pfam" id="PF00593"/>
    </source>
</evidence>
<evidence type="ECO:0000256" key="7">
    <source>
        <dbReference type="ARBA" id="ARBA00023237"/>
    </source>
</evidence>
<dbReference type="SUPFAM" id="SSF56935">
    <property type="entry name" value="Porins"/>
    <property type="match status" value="1"/>
</dbReference>
<dbReference type="RefSeq" id="WP_006014107.1">
    <property type="nucleotide sequence ID" value="NZ_AUAV01000008.1"/>
</dbReference>
<proteinExistence type="inferred from homology"/>
<evidence type="ECO:0000256" key="4">
    <source>
        <dbReference type="ARBA" id="ARBA00022692"/>
    </source>
</evidence>
<dbReference type="Proteomes" id="UP000006251">
    <property type="component" value="Unassembled WGS sequence"/>
</dbReference>
<organism evidence="13 14">
    <name type="scientific">Brumicola pallidula DSM 14239 = ACAM 615</name>
    <dbReference type="NCBI Taxonomy" id="1121922"/>
    <lineage>
        <taxon>Bacteria</taxon>
        <taxon>Pseudomonadati</taxon>
        <taxon>Pseudomonadota</taxon>
        <taxon>Gammaproteobacteria</taxon>
        <taxon>Alteromonadales</taxon>
        <taxon>Alteromonadaceae</taxon>
        <taxon>Brumicola</taxon>
    </lineage>
</organism>
<dbReference type="Gene3D" id="2.170.130.10">
    <property type="entry name" value="TonB-dependent receptor, plug domain"/>
    <property type="match status" value="1"/>
</dbReference>
<dbReference type="GO" id="GO:0009279">
    <property type="term" value="C:cell outer membrane"/>
    <property type="evidence" value="ECO:0007669"/>
    <property type="project" value="UniProtKB-SubCell"/>
</dbReference>
<dbReference type="OrthoDB" id="9760620at2"/>
<dbReference type="PANTHER" id="PTHR30069:SF39">
    <property type="entry name" value="BLL6183 PROTEIN"/>
    <property type="match status" value="1"/>
</dbReference>
<dbReference type="InterPro" id="IPR000531">
    <property type="entry name" value="Beta-barrel_TonB"/>
</dbReference>